<evidence type="ECO:0000259" key="5">
    <source>
        <dbReference type="Pfam" id="PF00389"/>
    </source>
</evidence>
<proteinExistence type="inferred from homology"/>
<dbReference type="PANTHER" id="PTHR43761:SF1">
    <property type="entry name" value="D-ISOMER SPECIFIC 2-HYDROXYACID DEHYDROGENASE CATALYTIC DOMAIN-CONTAINING PROTEIN-RELATED"/>
    <property type="match status" value="1"/>
</dbReference>
<evidence type="ECO:0000256" key="1">
    <source>
        <dbReference type="ARBA" id="ARBA00005854"/>
    </source>
</evidence>
<sequence length="318" mass="33636">MKIVVLDGRTLNDDPRAWSGLDAFGAVEYHDVTAPDEVAERASGAEVLIINKCPIRADLIAGLPDLRFIAVTATGFDCVDVEAAKGREIVVSNVRGYSTDSVAQVTFALILELTLHVGLHSDAVLAGEWAAQPDFSIRKSPLIELAGKTLGIVGLGRIGRRVAEVAGAFGMNVIAHRPSGKPPAPDDPIPAFALEDLFRRADVVTLHCPLTPKTKGLVNRELLRLAKPTAFLINTGRGPLVVEQDLADALNEGLIAGAGVDVVSREPIDPANPLLKAKNIVITPHIAWATAEARERLMAATVENVAAYAAGKPINLVG</sequence>
<dbReference type="PROSITE" id="PS00671">
    <property type="entry name" value="D_2_HYDROXYACID_DH_3"/>
    <property type="match status" value="1"/>
</dbReference>
<dbReference type="Gene3D" id="3.40.50.720">
    <property type="entry name" value="NAD(P)-binding Rossmann-like Domain"/>
    <property type="match status" value="2"/>
</dbReference>
<evidence type="ECO:0000313" key="8">
    <source>
        <dbReference type="Proteomes" id="UP001216907"/>
    </source>
</evidence>
<evidence type="ECO:0000256" key="4">
    <source>
        <dbReference type="RuleBase" id="RU003719"/>
    </source>
</evidence>
<organism evidence="7 8">
    <name type="scientific">Paludisphaera mucosa</name>
    <dbReference type="NCBI Taxonomy" id="3030827"/>
    <lineage>
        <taxon>Bacteria</taxon>
        <taxon>Pseudomonadati</taxon>
        <taxon>Planctomycetota</taxon>
        <taxon>Planctomycetia</taxon>
        <taxon>Isosphaerales</taxon>
        <taxon>Isosphaeraceae</taxon>
        <taxon>Paludisphaera</taxon>
    </lineage>
</organism>
<name>A0ABT6F514_9BACT</name>
<dbReference type="InterPro" id="IPR006139">
    <property type="entry name" value="D-isomer_2_OHA_DH_cat_dom"/>
</dbReference>
<dbReference type="CDD" id="cd12162">
    <property type="entry name" value="2-Hacid_dh_4"/>
    <property type="match status" value="1"/>
</dbReference>
<reference evidence="7 8" key="1">
    <citation type="submission" date="2023-03" db="EMBL/GenBank/DDBJ databases">
        <title>Paludisphaera mucosa sp. nov. a novel planctomycete from northern fen.</title>
        <authorList>
            <person name="Ivanova A."/>
        </authorList>
    </citation>
    <scope>NUCLEOTIDE SEQUENCE [LARGE SCALE GENOMIC DNA]</scope>
    <source>
        <strain evidence="7 8">Pla2</strain>
    </source>
</reference>
<dbReference type="PANTHER" id="PTHR43761">
    <property type="entry name" value="D-ISOMER SPECIFIC 2-HYDROXYACID DEHYDROGENASE FAMILY PROTEIN (AFU_ORTHOLOGUE AFUA_1G13630)"/>
    <property type="match status" value="1"/>
</dbReference>
<accession>A0ABT6F514</accession>
<dbReference type="SUPFAM" id="SSF51735">
    <property type="entry name" value="NAD(P)-binding Rossmann-fold domains"/>
    <property type="match status" value="1"/>
</dbReference>
<dbReference type="SUPFAM" id="SSF52283">
    <property type="entry name" value="Formate/glycerate dehydrogenase catalytic domain-like"/>
    <property type="match status" value="1"/>
</dbReference>
<dbReference type="EMBL" id="JARRAG010000001">
    <property type="protein sequence ID" value="MDG3002670.1"/>
    <property type="molecule type" value="Genomic_DNA"/>
</dbReference>
<evidence type="ECO:0000259" key="6">
    <source>
        <dbReference type="Pfam" id="PF02826"/>
    </source>
</evidence>
<comment type="similarity">
    <text evidence="1 4">Belongs to the D-isomer specific 2-hydroxyacid dehydrogenase family.</text>
</comment>
<feature type="domain" description="D-isomer specific 2-hydroxyacid dehydrogenase catalytic" evidence="5">
    <location>
        <begin position="21"/>
        <end position="314"/>
    </location>
</feature>
<protein>
    <submittedName>
        <fullName evidence="7">D-2-hydroxyacid dehydrogenase</fullName>
    </submittedName>
</protein>
<comment type="caution">
    <text evidence="7">The sequence shown here is derived from an EMBL/GenBank/DDBJ whole genome shotgun (WGS) entry which is preliminary data.</text>
</comment>
<feature type="domain" description="D-isomer specific 2-hydroxyacid dehydrogenase NAD-binding" evidence="6">
    <location>
        <begin position="107"/>
        <end position="287"/>
    </location>
</feature>
<keyword evidence="3" id="KW-0520">NAD</keyword>
<gene>
    <name evidence="7" type="ORF">PZE19_02625</name>
</gene>
<dbReference type="PROSITE" id="PS00670">
    <property type="entry name" value="D_2_HYDROXYACID_DH_2"/>
    <property type="match status" value="1"/>
</dbReference>
<keyword evidence="8" id="KW-1185">Reference proteome</keyword>
<dbReference type="InterPro" id="IPR050418">
    <property type="entry name" value="D-iso_2-hydroxyacid_DH_PdxB"/>
</dbReference>
<keyword evidence="2 4" id="KW-0560">Oxidoreductase</keyword>
<dbReference type="RefSeq" id="WP_277859034.1">
    <property type="nucleotide sequence ID" value="NZ_JARRAG010000001.1"/>
</dbReference>
<dbReference type="Pfam" id="PF02826">
    <property type="entry name" value="2-Hacid_dh_C"/>
    <property type="match status" value="1"/>
</dbReference>
<evidence type="ECO:0000256" key="2">
    <source>
        <dbReference type="ARBA" id="ARBA00023002"/>
    </source>
</evidence>
<dbReference type="Pfam" id="PF00389">
    <property type="entry name" value="2-Hacid_dh"/>
    <property type="match status" value="1"/>
</dbReference>
<dbReference type="InterPro" id="IPR029753">
    <property type="entry name" value="D-isomer_DH_CS"/>
</dbReference>
<dbReference type="InterPro" id="IPR006140">
    <property type="entry name" value="D-isomer_DH_NAD-bd"/>
</dbReference>
<evidence type="ECO:0000313" key="7">
    <source>
        <dbReference type="EMBL" id="MDG3002670.1"/>
    </source>
</evidence>
<dbReference type="InterPro" id="IPR036291">
    <property type="entry name" value="NAD(P)-bd_dom_sf"/>
</dbReference>
<dbReference type="Proteomes" id="UP001216907">
    <property type="component" value="Unassembled WGS sequence"/>
</dbReference>
<evidence type="ECO:0000256" key="3">
    <source>
        <dbReference type="ARBA" id="ARBA00023027"/>
    </source>
</evidence>